<name>A0ABU4TIM8_9PSEU</name>
<organism evidence="2 3">
    <name type="scientific">Lentzea kristufekii</name>
    <dbReference type="NCBI Taxonomy" id="3095430"/>
    <lineage>
        <taxon>Bacteria</taxon>
        <taxon>Bacillati</taxon>
        <taxon>Actinomycetota</taxon>
        <taxon>Actinomycetes</taxon>
        <taxon>Pseudonocardiales</taxon>
        <taxon>Pseudonocardiaceae</taxon>
        <taxon>Lentzea</taxon>
    </lineage>
</organism>
<dbReference type="Proteomes" id="UP001271792">
    <property type="component" value="Unassembled WGS sequence"/>
</dbReference>
<feature type="transmembrane region" description="Helical" evidence="1">
    <location>
        <begin position="39"/>
        <end position="56"/>
    </location>
</feature>
<proteinExistence type="predicted"/>
<accession>A0ABU4TIM8</accession>
<gene>
    <name evidence="2" type="ORF">SK571_00140</name>
</gene>
<protein>
    <recommendedName>
        <fullName evidence="4">MYXO-CTERM domain-containing protein</fullName>
    </recommendedName>
</protein>
<comment type="caution">
    <text evidence="2">The sequence shown here is derived from an EMBL/GenBank/DDBJ whole genome shotgun (WGS) entry which is preliminary data.</text>
</comment>
<dbReference type="EMBL" id="JAXAVV010000001">
    <property type="protein sequence ID" value="MDX8047776.1"/>
    <property type="molecule type" value="Genomic_DNA"/>
</dbReference>
<keyword evidence="1" id="KW-1133">Transmembrane helix</keyword>
<keyword evidence="3" id="KW-1185">Reference proteome</keyword>
<keyword evidence="1" id="KW-0472">Membrane</keyword>
<evidence type="ECO:0000313" key="3">
    <source>
        <dbReference type="Proteomes" id="UP001271792"/>
    </source>
</evidence>
<evidence type="ECO:0008006" key="4">
    <source>
        <dbReference type="Google" id="ProtNLM"/>
    </source>
</evidence>
<reference evidence="2 3" key="1">
    <citation type="submission" date="2023-11" db="EMBL/GenBank/DDBJ databases">
        <title>Lentzea sokolovensis, sp. nov., Lentzea kristufkii, sp. nov., and Lentzea miocenensis, sp. nov., rare actinobacteria from Sokolov Coal Basin, Miocene lacustrine sediment, Czech Republic.</title>
        <authorList>
            <person name="Lara A."/>
            <person name="Kotroba L."/>
            <person name="Nouioui I."/>
            <person name="Neumann-Schaal M."/>
            <person name="Mast Y."/>
            <person name="Chronakova A."/>
        </authorList>
    </citation>
    <scope>NUCLEOTIDE SEQUENCE [LARGE SCALE GENOMIC DNA]</scope>
    <source>
        <strain evidence="2 3">BCCO 10_0798</strain>
    </source>
</reference>
<sequence>MSTRGNAMWFWTWRSAVLLGCVTATVLLSQRLGDPWDVYLPLVVALVVLPPVVQRWRARYRADRGSGPSGQDGTD</sequence>
<evidence type="ECO:0000313" key="2">
    <source>
        <dbReference type="EMBL" id="MDX8047776.1"/>
    </source>
</evidence>
<evidence type="ECO:0000256" key="1">
    <source>
        <dbReference type="SAM" id="Phobius"/>
    </source>
</evidence>
<keyword evidence="1" id="KW-0812">Transmembrane</keyword>
<reference evidence="2 3" key="2">
    <citation type="submission" date="2023-11" db="EMBL/GenBank/DDBJ databases">
        <authorList>
            <person name="Lara A.C."/>
            <person name="Chronakova A."/>
        </authorList>
    </citation>
    <scope>NUCLEOTIDE SEQUENCE [LARGE SCALE GENOMIC DNA]</scope>
    <source>
        <strain evidence="2 3">BCCO 10_0798</strain>
    </source>
</reference>